<proteinExistence type="predicted"/>
<keyword evidence="2" id="KW-1185">Reference proteome</keyword>
<comment type="caution">
    <text evidence="1">The sequence shown here is derived from an EMBL/GenBank/DDBJ whole genome shotgun (WGS) entry which is preliminary data.</text>
</comment>
<reference evidence="1" key="1">
    <citation type="submission" date="2022-07" db="EMBL/GenBank/DDBJ databases">
        <title>Genome Sequence of Lecanicillium saksenae.</title>
        <authorList>
            <person name="Buettner E."/>
        </authorList>
    </citation>
    <scope>NUCLEOTIDE SEQUENCE</scope>
    <source>
        <strain evidence="1">VT-O1</strain>
    </source>
</reference>
<dbReference type="Proteomes" id="UP001148737">
    <property type="component" value="Unassembled WGS sequence"/>
</dbReference>
<dbReference type="EMBL" id="JANAKD010001804">
    <property type="protein sequence ID" value="KAJ3476389.1"/>
    <property type="molecule type" value="Genomic_DNA"/>
</dbReference>
<evidence type="ECO:0000313" key="1">
    <source>
        <dbReference type="EMBL" id="KAJ3476389.1"/>
    </source>
</evidence>
<organism evidence="1 2">
    <name type="scientific">Lecanicillium saksenae</name>
    <dbReference type="NCBI Taxonomy" id="468837"/>
    <lineage>
        <taxon>Eukaryota</taxon>
        <taxon>Fungi</taxon>
        <taxon>Dikarya</taxon>
        <taxon>Ascomycota</taxon>
        <taxon>Pezizomycotina</taxon>
        <taxon>Sordariomycetes</taxon>
        <taxon>Hypocreomycetidae</taxon>
        <taxon>Hypocreales</taxon>
        <taxon>Cordycipitaceae</taxon>
        <taxon>Lecanicillium</taxon>
    </lineage>
</organism>
<protein>
    <submittedName>
        <fullName evidence="1">Uncharacterized protein</fullName>
    </submittedName>
</protein>
<evidence type="ECO:0000313" key="2">
    <source>
        <dbReference type="Proteomes" id="UP001148737"/>
    </source>
</evidence>
<sequence>MPSGVWARRGVWPRRGVWTPPRPGLDEKIYSCGLLFEEGSGESDTDGVAKLNGEGDLADADPENSKTRFLGSVVGSTVSSVCLGEPGFSSPGSREAVDARRCGLDGAPKLNGLGNVDGLPCENTRAGLTGSMEGIGASRSYWEESDACVPVARRSPNP</sequence>
<gene>
    <name evidence="1" type="ORF">NLG97_g9147</name>
</gene>
<name>A0ACC1QK67_9HYPO</name>
<accession>A0ACC1QK67</accession>